<protein>
    <submittedName>
        <fullName evidence="2">DNA-binding transcriptional regulator, AcrR family</fullName>
    </submittedName>
</protein>
<dbReference type="Gene3D" id="1.10.357.10">
    <property type="entry name" value="Tetracycline Repressor, domain 2"/>
    <property type="match status" value="1"/>
</dbReference>
<name>A0A1G8JMS3_9NOCA</name>
<dbReference type="PROSITE" id="PS50977">
    <property type="entry name" value="HTH_TETR_2"/>
    <property type="match status" value="1"/>
</dbReference>
<dbReference type="AlphaFoldDB" id="A0A1G8JMS3"/>
<dbReference type="SUPFAM" id="SSF46689">
    <property type="entry name" value="Homeodomain-like"/>
    <property type="match status" value="1"/>
</dbReference>
<dbReference type="InterPro" id="IPR009057">
    <property type="entry name" value="Homeodomain-like_sf"/>
</dbReference>
<accession>A0A1G8JMS3</accession>
<dbReference type="PANTHER" id="PTHR30055">
    <property type="entry name" value="HTH-TYPE TRANSCRIPTIONAL REGULATOR RUTR"/>
    <property type="match status" value="1"/>
</dbReference>
<organism evidence="2 3">
    <name type="scientific">Rhodococcus triatomae</name>
    <dbReference type="NCBI Taxonomy" id="300028"/>
    <lineage>
        <taxon>Bacteria</taxon>
        <taxon>Bacillati</taxon>
        <taxon>Actinomycetota</taxon>
        <taxon>Actinomycetes</taxon>
        <taxon>Mycobacteriales</taxon>
        <taxon>Nocardiaceae</taxon>
        <taxon>Rhodococcus</taxon>
    </lineage>
</organism>
<keyword evidence="3" id="KW-1185">Reference proteome</keyword>
<dbReference type="Proteomes" id="UP000183263">
    <property type="component" value="Unassembled WGS sequence"/>
</dbReference>
<dbReference type="PANTHER" id="PTHR30055:SF158">
    <property type="entry name" value="POSSIBLE TRANSCRIPTIONAL REGULATORY PROTEIN (PROBABLY TETR-FAMILY)"/>
    <property type="match status" value="1"/>
</dbReference>
<dbReference type="PRINTS" id="PR00455">
    <property type="entry name" value="HTHTETR"/>
</dbReference>
<dbReference type="EMBL" id="FNDN01000006">
    <property type="protein sequence ID" value="SDI32381.1"/>
    <property type="molecule type" value="Genomic_DNA"/>
</dbReference>
<dbReference type="OrthoDB" id="3767959at2"/>
<gene>
    <name evidence="2" type="ORF">SAMN05444695_106231</name>
</gene>
<proteinExistence type="predicted"/>
<reference evidence="2 3" key="1">
    <citation type="submission" date="2016-10" db="EMBL/GenBank/DDBJ databases">
        <authorList>
            <person name="de Groot N.N."/>
        </authorList>
    </citation>
    <scope>NUCLEOTIDE SEQUENCE [LARGE SCALE GENOMIC DNA]</scope>
    <source>
        <strain evidence="2 3">DSM 44892</strain>
    </source>
</reference>
<evidence type="ECO:0000256" key="1">
    <source>
        <dbReference type="ARBA" id="ARBA00023125"/>
    </source>
</evidence>
<dbReference type="RefSeq" id="WP_072738307.1">
    <property type="nucleotide sequence ID" value="NZ_CP048813.1"/>
</dbReference>
<dbReference type="InterPro" id="IPR050109">
    <property type="entry name" value="HTH-type_TetR-like_transc_reg"/>
</dbReference>
<dbReference type="GO" id="GO:0000976">
    <property type="term" value="F:transcription cis-regulatory region binding"/>
    <property type="evidence" value="ECO:0007669"/>
    <property type="project" value="TreeGrafter"/>
</dbReference>
<keyword evidence="1 2" id="KW-0238">DNA-binding</keyword>
<sequence length="201" mass="21672">MSGRAGTKGVPRAQREELILDAAQAEFGLRGYAHASVPAVAAAAGVSKPLVYAYFGSRADLYAACVAQVGERLVAAVRAAQGSGDAGSRALATLEALFVALDGRPYVWNILYDNTIRRDDAVWEIARPYREQLDDMGHEGVVAVLAPTSATPHDADASLLRALWFSAVTTVISWWSDHPDESPAEMTERCRRVFGALLRRS</sequence>
<dbReference type="GO" id="GO:0003700">
    <property type="term" value="F:DNA-binding transcription factor activity"/>
    <property type="evidence" value="ECO:0007669"/>
    <property type="project" value="TreeGrafter"/>
</dbReference>
<dbReference type="InterPro" id="IPR001647">
    <property type="entry name" value="HTH_TetR"/>
</dbReference>
<evidence type="ECO:0000313" key="3">
    <source>
        <dbReference type="Proteomes" id="UP000183263"/>
    </source>
</evidence>
<evidence type="ECO:0000313" key="2">
    <source>
        <dbReference type="EMBL" id="SDI32381.1"/>
    </source>
</evidence>
<dbReference type="Pfam" id="PF00440">
    <property type="entry name" value="TetR_N"/>
    <property type="match status" value="1"/>
</dbReference>